<dbReference type="InterPro" id="IPR029044">
    <property type="entry name" value="Nucleotide-diphossugar_trans"/>
</dbReference>
<evidence type="ECO:0000256" key="1">
    <source>
        <dbReference type="ARBA" id="ARBA00004653"/>
    </source>
</evidence>
<keyword evidence="2" id="KW-0328">Glycosyltransferase</keyword>
<dbReference type="FunFam" id="3.90.550.10:FF:000057">
    <property type="entry name" value="Glycosyltransferase-like protein, family 2"/>
    <property type="match status" value="1"/>
</dbReference>
<evidence type="ECO:0000313" key="11">
    <source>
        <dbReference type="Proteomes" id="UP000663859"/>
    </source>
</evidence>
<dbReference type="GO" id="GO:0016757">
    <property type="term" value="F:glycosyltransferase activity"/>
    <property type="evidence" value="ECO:0007669"/>
    <property type="project" value="UniProtKB-KW"/>
</dbReference>
<keyword evidence="5 9" id="KW-1133">Transmembrane helix</keyword>
<comment type="subcellular location">
    <subcellularLocation>
        <location evidence="1">Golgi apparatus membrane</location>
        <topology evidence="1">Multi-pass membrane protein</topology>
    </subcellularLocation>
</comment>
<evidence type="ECO:0000256" key="6">
    <source>
        <dbReference type="ARBA" id="ARBA00023034"/>
    </source>
</evidence>
<evidence type="ECO:0000256" key="4">
    <source>
        <dbReference type="ARBA" id="ARBA00022692"/>
    </source>
</evidence>
<feature type="transmembrane region" description="Helical" evidence="9">
    <location>
        <begin position="6"/>
        <end position="24"/>
    </location>
</feature>
<gene>
    <name evidence="10" type="ORF">MPNT_190010</name>
</gene>
<sequence length="500" mass="56423">MHALFYSLYLVCGLVLLVYGLHRLTLLWRAWKGRAPEPKPQGSLPQGEYPSVTVQLPIYNERLVVERLLRSVASLDYPKDRLEIQVLDDSDDETSEVVARLATELSQGGLRLVHLRRSQRKGYKAGALQEGLLRTQSELIAIFDADFVPPPHFLKLIVPYFEDPSVGMVQARWDFLNRSEALLTRFQALFLDGHFLVEQPARASMGVFLNFNGTAGVWRRKCIESAGGWCADTLTEDLDLSYRAQFLGWKFLFLPHLAVPSELPYPMPAYRSQQHRWAKGAMQTAQKHLVTLLTGPFSLRVKLEGLFHLLSHAIHPFVACIAFLNLWAAFSAEKASPFAQPFIGSVFLALALCFFPPMGILLAMRRSSLFGYVLLPFYAAASLGMSLANTRSALEGLLDRRAVFIRTPKRGIEISGNPGRALSLYSAPTPWVLPVVETLLGFIFLLASQELLMKKWWLVLPTYLLHAFGFLYVGLLTLYWGVRQETDRRIATALSKRKDR</sequence>
<dbReference type="Proteomes" id="UP000663859">
    <property type="component" value="Unassembled WGS sequence"/>
</dbReference>
<feature type="transmembrane region" description="Helical" evidence="9">
    <location>
        <begin position="306"/>
        <end position="330"/>
    </location>
</feature>
<keyword evidence="4 9" id="KW-0812">Transmembrane</keyword>
<keyword evidence="6" id="KW-0333">Golgi apparatus</keyword>
<evidence type="ECO:0000256" key="7">
    <source>
        <dbReference type="ARBA" id="ARBA00023136"/>
    </source>
</evidence>
<dbReference type="EMBL" id="CAJNOB010000011">
    <property type="protein sequence ID" value="CAF0695342.1"/>
    <property type="molecule type" value="Genomic_DNA"/>
</dbReference>
<keyword evidence="3" id="KW-0808">Transferase</keyword>
<evidence type="ECO:0000256" key="2">
    <source>
        <dbReference type="ARBA" id="ARBA00022676"/>
    </source>
</evidence>
<dbReference type="Pfam" id="PF13641">
    <property type="entry name" value="Glyco_tranf_2_3"/>
    <property type="match status" value="1"/>
</dbReference>
<organism evidence="10 11">
    <name type="scientific">Candidatus Methylacidithermus pantelleriae</name>
    <dbReference type="NCBI Taxonomy" id="2744239"/>
    <lineage>
        <taxon>Bacteria</taxon>
        <taxon>Pseudomonadati</taxon>
        <taxon>Verrucomicrobiota</taxon>
        <taxon>Methylacidiphilae</taxon>
        <taxon>Methylacidiphilales</taxon>
        <taxon>Methylacidiphilaceae</taxon>
        <taxon>Candidatus Methylacidithermus</taxon>
    </lineage>
</organism>
<dbReference type="PANTHER" id="PTHR32044:SF80">
    <property type="entry name" value="XYLOGLUCAN GLYCOSYLTRANSFERASE 2-RELATED"/>
    <property type="match status" value="1"/>
</dbReference>
<evidence type="ECO:0000256" key="5">
    <source>
        <dbReference type="ARBA" id="ARBA00022989"/>
    </source>
</evidence>
<feature type="transmembrane region" description="Helical" evidence="9">
    <location>
        <begin position="342"/>
        <end position="362"/>
    </location>
</feature>
<dbReference type="Gene3D" id="3.90.550.10">
    <property type="entry name" value="Spore Coat Polysaccharide Biosynthesis Protein SpsA, Chain A"/>
    <property type="match status" value="1"/>
</dbReference>
<dbReference type="AlphaFoldDB" id="A0A8J2FSB7"/>
<keyword evidence="11" id="KW-1185">Reference proteome</keyword>
<dbReference type="SUPFAM" id="SSF53448">
    <property type="entry name" value="Nucleotide-diphospho-sugar transferases"/>
    <property type="match status" value="1"/>
</dbReference>
<proteinExistence type="predicted"/>
<dbReference type="GO" id="GO:0071555">
    <property type="term" value="P:cell wall organization"/>
    <property type="evidence" value="ECO:0007669"/>
    <property type="project" value="UniProtKB-KW"/>
</dbReference>
<evidence type="ECO:0000256" key="8">
    <source>
        <dbReference type="ARBA" id="ARBA00023316"/>
    </source>
</evidence>
<feature type="transmembrane region" description="Helical" evidence="9">
    <location>
        <begin position="369"/>
        <end position="388"/>
    </location>
</feature>
<name>A0A8J2FSB7_9BACT</name>
<comment type="caution">
    <text evidence="10">The sequence shown here is derived from an EMBL/GenBank/DDBJ whole genome shotgun (WGS) entry which is preliminary data.</text>
</comment>
<accession>A0A8J2FSB7</accession>
<evidence type="ECO:0000256" key="9">
    <source>
        <dbReference type="SAM" id="Phobius"/>
    </source>
</evidence>
<reference evidence="10" key="1">
    <citation type="submission" date="2021-02" db="EMBL/GenBank/DDBJ databases">
        <authorList>
            <person name="Cremers G."/>
            <person name="Picone N."/>
        </authorList>
    </citation>
    <scope>NUCLEOTIDE SEQUENCE</scope>
    <source>
        <strain evidence="10">PQ17</strain>
    </source>
</reference>
<evidence type="ECO:0000256" key="3">
    <source>
        <dbReference type="ARBA" id="ARBA00022679"/>
    </source>
</evidence>
<keyword evidence="8" id="KW-0961">Cell wall biogenesis/degradation</keyword>
<keyword evidence="7 9" id="KW-0472">Membrane</keyword>
<evidence type="ECO:0000313" key="10">
    <source>
        <dbReference type="EMBL" id="CAF0695342.1"/>
    </source>
</evidence>
<protein>
    <submittedName>
        <fullName evidence="10">Glycosyltransferase</fullName>
    </submittedName>
</protein>
<dbReference type="RefSeq" id="WP_174583087.1">
    <property type="nucleotide sequence ID" value="NZ_CAJNOB010000011.1"/>
</dbReference>
<dbReference type="PANTHER" id="PTHR32044">
    <property type="entry name" value="GLUCOMANNAN 4-BETA-MANNOSYLTRANSFERASE 9"/>
    <property type="match status" value="1"/>
</dbReference>
<feature type="transmembrane region" description="Helical" evidence="9">
    <location>
        <begin position="460"/>
        <end position="482"/>
    </location>
</feature>